<proteinExistence type="inferred from homology"/>
<dbReference type="GO" id="GO:0015035">
    <property type="term" value="F:protein-disulfide reductase activity"/>
    <property type="evidence" value="ECO:0007669"/>
    <property type="project" value="InterPro"/>
</dbReference>
<dbReference type="InterPro" id="IPR017937">
    <property type="entry name" value="Thioredoxin_CS"/>
</dbReference>
<dbReference type="AlphaFoldDB" id="A0A9P9A3I6"/>
<evidence type="ECO:0000256" key="2">
    <source>
        <dbReference type="ARBA" id="ARBA00023157"/>
    </source>
</evidence>
<keyword evidence="5" id="KW-1185">Reference proteome</keyword>
<dbReference type="PANTHER" id="PTHR46115">
    <property type="entry name" value="THIOREDOXIN-LIKE PROTEIN 1"/>
    <property type="match status" value="1"/>
</dbReference>
<sequence>MSASTLLRKTIQSSLRQTAFRPSQLSSLRQFHTTSPKMTVHNLQTAEAFKEAIKNNKVVMLDCFATWCGPCKAIAPILANHSNDEKYKDVFFAKIDVDELPEISQELGIRAMPTFMLFRDGEKAEELVGANPNALIGLLDKGVTA</sequence>
<accession>A0A9P9A3I6</accession>
<keyword evidence="2" id="KW-1015">Disulfide bond</keyword>
<dbReference type="PROSITE" id="PS51352">
    <property type="entry name" value="THIOREDOXIN_2"/>
    <property type="match status" value="1"/>
</dbReference>
<dbReference type="FunFam" id="3.40.30.10:FF:000245">
    <property type="entry name" value="Thioredoxin"/>
    <property type="match status" value="1"/>
</dbReference>
<dbReference type="InterPro" id="IPR013766">
    <property type="entry name" value="Thioredoxin_domain"/>
</dbReference>
<dbReference type="Gene3D" id="3.40.30.10">
    <property type="entry name" value="Glutaredoxin"/>
    <property type="match status" value="1"/>
</dbReference>
<dbReference type="PROSITE" id="PS00194">
    <property type="entry name" value="THIOREDOXIN_1"/>
    <property type="match status" value="1"/>
</dbReference>
<dbReference type="Proteomes" id="UP000758603">
    <property type="component" value="Unassembled WGS sequence"/>
</dbReference>
<dbReference type="CDD" id="cd02947">
    <property type="entry name" value="TRX_family"/>
    <property type="match status" value="1"/>
</dbReference>
<dbReference type="Pfam" id="PF00085">
    <property type="entry name" value="Thioredoxin"/>
    <property type="match status" value="1"/>
</dbReference>
<dbReference type="OrthoDB" id="10263751at2759"/>
<comment type="similarity">
    <text evidence="1">Belongs to the thioredoxin family.</text>
</comment>
<dbReference type="InterPro" id="IPR036249">
    <property type="entry name" value="Thioredoxin-like_sf"/>
</dbReference>
<evidence type="ECO:0000313" key="5">
    <source>
        <dbReference type="Proteomes" id="UP000758603"/>
    </source>
</evidence>
<dbReference type="InterPro" id="IPR005746">
    <property type="entry name" value="Thioredoxin"/>
</dbReference>
<dbReference type="PRINTS" id="PR00421">
    <property type="entry name" value="THIOREDOXIN"/>
</dbReference>
<dbReference type="NCBIfam" id="TIGR01068">
    <property type="entry name" value="thioredoxin"/>
    <property type="match status" value="1"/>
</dbReference>
<evidence type="ECO:0000313" key="4">
    <source>
        <dbReference type="EMBL" id="KAH6659270.1"/>
    </source>
</evidence>
<comment type="caution">
    <text evidence="4">The sequence shown here is derived from an EMBL/GenBank/DDBJ whole genome shotgun (WGS) entry which is preliminary data.</text>
</comment>
<evidence type="ECO:0000256" key="1">
    <source>
        <dbReference type="ARBA" id="ARBA00008987"/>
    </source>
</evidence>
<protein>
    <submittedName>
        <fullName evidence="4">Thioredoxin</fullName>
    </submittedName>
</protein>
<dbReference type="EMBL" id="JAGPXC010000001">
    <property type="protein sequence ID" value="KAH6659270.1"/>
    <property type="molecule type" value="Genomic_DNA"/>
</dbReference>
<name>A0A9P9A3I6_9PEZI</name>
<dbReference type="RefSeq" id="XP_045963401.1">
    <property type="nucleotide sequence ID" value="XM_046101233.1"/>
</dbReference>
<reference evidence="4" key="1">
    <citation type="journal article" date="2021" name="Nat. Commun.">
        <title>Genetic determinants of endophytism in the Arabidopsis root mycobiome.</title>
        <authorList>
            <person name="Mesny F."/>
            <person name="Miyauchi S."/>
            <person name="Thiergart T."/>
            <person name="Pickel B."/>
            <person name="Atanasova L."/>
            <person name="Karlsson M."/>
            <person name="Huettel B."/>
            <person name="Barry K.W."/>
            <person name="Haridas S."/>
            <person name="Chen C."/>
            <person name="Bauer D."/>
            <person name="Andreopoulos W."/>
            <person name="Pangilinan J."/>
            <person name="LaButti K."/>
            <person name="Riley R."/>
            <person name="Lipzen A."/>
            <person name="Clum A."/>
            <person name="Drula E."/>
            <person name="Henrissat B."/>
            <person name="Kohler A."/>
            <person name="Grigoriev I.V."/>
            <person name="Martin F.M."/>
            <person name="Hacquard S."/>
        </authorList>
    </citation>
    <scope>NUCLEOTIDE SEQUENCE</scope>
    <source>
        <strain evidence="4">MPI-SDFR-AT-0073</strain>
    </source>
</reference>
<feature type="domain" description="Thioredoxin" evidence="3">
    <location>
        <begin position="29"/>
        <end position="144"/>
    </location>
</feature>
<organism evidence="4 5">
    <name type="scientific">Truncatella angustata</name>
    <dbReference type="NCBI Taxonomy" id="152316"/>
    <lineage>
        <taxon>Eukaryota</taxon>
        <taxon>Fungi</taxon>
        <taxon>Dikarya</taxon>
        <taxon>Ascomycota</taxon>
        <taxon>Pezizomycotina</taxon>
        <taxon>Sordariomycetes</taxon>
        <taxon>Xylariomycetidae</taxon>
        <taxon>Amphisphaeriales</taxon>
        <taxon>Sporocadaceae</taxon>
        <taxon>Truncatella</taxon>
    </lineage>
</organism>
<dbReference type="SUPFAM" id="SSF52833">
    <property type="entry name" value="Thioredoxin-like"/>
    <property type="match status" value="1"/>
</dbReference>
<gene>
    <name evidence="4" type="ORF">BKA67DRAFT_543988</name>
</gene>
<dbReference type="GeneID" id="70130125"/>
<evidence type="ECO:0000259" key="3">
    <source>
        <dbReference type="PROSITE" id="PS51352"/>
    </source>
</evidence>